<reference evidence="2" key="1">
    <citation type="submission" date="2022-10" db="EMBL/GenBank/DDBJ databases">
        <title>Genome assembly of Pristionchus species.</title>
        <authorList>
            <person name="Yoshida K."/>
            <person name="Sommer R.J."/>
        </authorList>
    </citation>
    <scope>NUCLEOTIDE SEQUENCE [LARGE SCALE GENOMIC DNA]</scope>
    <source>
        <strain evidence="2">RS5460</strain>
    </source>
</reference>
<sequence length="330" mass="38203">PSHLLVHLSMDFLSLPEHAFGVVCSFCNDKSLMTLREVSKPVKDKVDKLILNIKRTTVSHLEIEECMHSVIDHGISTYQQRGERASINFRIGTRRNFHLWKIGLNYVLSKLNMERIKQNAWEIELNIELGNVRIFLDHVKSHSKGAEYNSLALSELPEILQPCLDFFDNLKKIYMRRWRGEMAMPSIYPMFIDFIKKVQPNEVLCQVELQKNDSAPFVLELADLVKTINISLGEGDDVFPLPDVFPLICDMLSRKCDTLDLCDYNQPIASIKATDAERLIQYFHHLGKRINFNASIDMELLRTVIGNYEVKVDDNRDNPTNYLKIRHLDI</sequence>
<evidence type="ECO:0000313" key="2">
    <source>
        <dbReference type="Proteomes" id="UP001328107"/>
    </source>
</evidence>
<accession>A0AAN4ZJW7</accession>
<gene>
    <name evidence="1" type="ORF">PMAYCL1PPCAC_11424</name>
</gene>
<name>A0AAN4ZJW7_9BILA</name>
<organism evidence="1 2">
    <name type="scientific">Pristionchus mayeri</name>
    <dbReference type="NCBI Taxonomy" id="1317129"/>
    <lineage>
        <taxon>Eukaryota</taxon>
        <taxon>Metazoa</taxon>
        <taxon>Ecdysozoa</taxon>
        <taxon>Nematoda</taxon>
        <taxon>Chromadorea</taxon>
        <taxon>Rhabditida</taxon>
        <taxon>Rhabditina</taxon>
        <taxon>Diplogasteromorpha</taxon>
        <taxon>Diplogasteroidea</taxon>
        <taxon>Neodiplogasteridae</taxon>
        <taxon>Pristionchus</taxon>
    </lineage>
</organism>
<dbReference type="EMBL" id="BTRK01000003">
    <property type="protein sequence ID" value="GMR41229.1"/>
    <property type="molecule type" value="Genomic_DNA"/>
</dbReference>
<feature type="non-terminal residue" evidence="1">
    <location>
        <position position="1"/>
    </location>
</feature>
<dbReference type="AlphaFoldDB" id="A0AAN4ZJW7"/>
<dbReference type="Proteomes" id="UP001328107">
    <property type="component" value="Unassembled WGS sequence"/>
</dbReference>
<keyword evidence="2" id="KW-1185">Reference proteome</keyword>
<protein>
    <recommendedName>
        <fullName evidence="3">F-box domain-containing protein</fullName>
    </recommendedName>
</protein>
<proteinExistence type="predicted"/>
<comment type="caution">
    <text evidence="1">The sequence shown here is derived from an EMBL/GenBank/DDBJ whole genome shotgun (WGS) entry which is preliminary data.</text>
</comment>
<evidence type="ECO:0000313" key="1">
    <source>
        <dbReference type="EMBL" id="GMR41229.1"/>
    </source>
</evidence>
<evidence type="ECO:0008006" key="3">
    <source>
        <dbReference type="Google" id="ProtNLM"/>
    </source>
</evidence>